<accession>M1ZRC7</accession>
<evidence type="ECO:0000313" key="2">
    <source>
        <dbReference type="Proteomes" id="UP000011944"/>
    </source>
</evidence>
<reference evidence="1 2" key="2">
    <citation type="submission" date="2013-03" db="EMBL/GenBank/DDBJ databases">
        <title>Diversity in Clostridium botulinum.</title>
        <authorList>
            <person name="Timme R.E."/>
            <person name="Allard M."/>
            <person name="Luo Y."/>
            <person name="Strain E."/>
            <person name="Gonzalez-Escalona N."/>
            <person name="Brown E."/>
        </authorList>
    </citation>
    <scope>NUCLEOTIDE SEQUENCE [LARGE SCALE GENOMIC DNA]</scope>
    <source>
        <strain evidence="1 2">CFSAN001627</strain>
    </source>
</reference>
<sequence>PFTIILKDKKDSCKTLTVPDLLHIELNSYNYNNCIHKQDCECGALVNLINKCGMRIENEIKNKPIIDKHNQYIIFEIITRIYVNFCDPGILDLEAGIYGSGSIIGEDNPLVKDTGKDEFKKNMATEDSTNIHHEPFYCYEDDNSDYDANSLMRGYPYNRP</sequence>
<comment type="caution">
    <text evidence="1">The sequence shown here is derived from an EMBL/GenBank/DDBJ whole genome shotgun (WGS) entry which is preliminary data.</text>
</comment>
<dbReference type="AlphaFoldDB" id="M1ZRC7"/>
<keyword evidence="1" id="KW-0808">Transferase</keyword>
<dbReference type="Proteomes" id="UP000011944">
    <property type="component" value="Unassembled WGS sequence"/>
</dbReference>
<protein>
    <submittedName>
        <fullName evidence="1">Group 2 family glycosyl transferase protein</fullName>
    </submittedName>
</protein>
<name>M1ZRC7_CLOBO</name>
<evidence type="ECO:0000313" key="1">
    <source>
        <dbReference type="EMBL" id="EKN42312.1"/>
    </source>
</evidence>
<gene>
    <name evidence="1" type="ORF">CFSAN001627_07572</name>
</gene>
<dbReference type="EMBL" id="AMXI01000432">
    <property type="protein sequence ID" value="EKN42312.1"/>
    <property type="molecule type" value="Genomic_DNA"/>
</dbReference>
<proteinExistence type="predicted"/>
<dbReference type="PATRIC" id="fig|1232189.3.peg.1214"/>
<dbReference type="GO" id="GO:0016740">
    <property type="term" value="F:transferase activity"/>
    <property type="evidence" value="ECO:0007669"/>
    <property type="project" value="UniProtKB-KW"/>
</dbReference>
<reference evidence="1 2" key="1">
    <citation type="submission" date="2012-10" db="EMBL/GenBank/DDBJ databases">
        <authorList>
            <person name="Strain E.A."/>
            <person name="Brown E."/>
            <person name="Allard M.W."/>
            <person name="Gonzalez-Escalona N."/>
            <person name="Timme R."/>
        </authorList>
    </citation>
    <scope>NUCLEOTIDE SEQUENCE [LARGE SCALE GENOMIC DNA]</scope>
    <source>
        <strain evidence="1 2">CFSAN001627</strain>
    </source>
</reference>
<feature type="non-terminal residue" evidence="1">
    <location>
        <position position="1"/>
    </location>
</feature>
<organism evidence="1 2">
    <name type="scientific">Clostridium botulinum CFSAN001627</name>
    <dbReference type="NCBI Taxonomy" id="1232189"/>
    <lineage>
        <taxon>Bacteria</taxon>
        <taxon>Bacillati</taxon>
        <taxon>Bacillota</taxon>
        <taxon>Clostridia</taxon>
        <taxon>Eubacteriales</taxon>
        <taxon>Clostridiaceae</taxon>
        <taxon>Clostridium</taxon>
    </lineage>
</organism>